<organism evidence="2 3">
    <name type="scientific">Trichoderma asperellum (strain ATCC 204424 / CBS 433.97 / NBRC 101777)</name>
    <dbReference type="NCBI Taxonomy" id="1042311"/>
    <lineage>
        <taxon>Eukaryota</taxon>
        <taxon>Fungi</taxon>
        <taxon>Dikarya</taxon>
        <taxon>Ascomycota</taxon>
        <taxon>Pezizomycotina</taxon>
        <taxon>Sordariomycetes</taxon>
        <taxon>Hypocreomycetidae</taxon>
        <taxon>Hypocreales</taxon>
        <taxon>Hypocreaceae</taxon>
        <taxon>Trichoderma</taxon>
    </lineage>
</organism>
<gene>
    <name evidence="2" type="ORF">M441DRAFT_71426</name>
</gene>
<sequence length="284" mass="30871">MAPITSSKFMKVSEDVIIELSLTFPTNNSNQNIPSLIFLHFWGGSSKTFESVIETLSPFYPTIGISLRGWGASTGPNVATAYKVTDFASDVESVIKQMELKSVVLIGHSMGGKISMAIAGRHLLPKGVLKGLALVGPAPPGPVYLPDPSMRDAQIHAFDNMENAQNTIHTVLSAPGNLTDEVVKTVAEDMVRGNKWAKYAWPAYGMEDDITYLFDRIDIPVVVLAGKNDILEPVERMKTNIRDKINAMQNGKASLVVVNGSGHLIPLEKPKEVAHAINCFIQTL</sequence>
<name>A0A2T3YZF3_TRIA4</name>
<dbReference type="PANTHER" id="PTHR43798">
    <property type="entry name" value="MONOACYLGLYCEROL LIPASE"/>
    <property type="match status" value="1"/>
</dbReference>
<accession>A0A2T3YZF3</accession>
<dbReference type="STRING" id="1042311.A0A2T3YZF3"/>
<dbReference type="PANTHER" id="PTHR43798:SF33">
    <property type="entry name" value="HYDROLASE, PUTATIVE (AFU_ORTHOLOGUE AFUA_2G14860)-RELATED"/>
    <property type="match status" value="1"/>
</dbReference>
<keyword evidence="3" id="KW-1185">Reference proteome</keyword>
<dbReference type="Pfam" id="PF00561">
    <property type="entry name" value="Abhydrolase_1"/>
    <property type="match status" value="1"/>
</dbReference>
<evidence type="ECO:0000313" key="2">
    <source>
        <dbReference type="EMBL" id="PTB37946.1"/>
    </source>
</evidence>
<dbReference type="InterPro" id="IPR000073">
    <property type="entry name" value="AB_hydrolase_1"/>
</dbReference>
<protein>
    <recommendedName>
        <fullName evidence="1">AB hydrolase-1 domain-containing protein</fullName>
    </recommendedName>
</protein>
<dbReference type="GO" id="GO:0016020">
    <property type="term" value="C:membrane"/>
    <property type="evidence" value="ECO:0007669"/>
    <property type="project" value="TreeGrafter"/>
</dbReference>
<dbReference type="Gene3D" id="3.40.50.1820">
    <property type="entry name" value="alpha/beta hydrolase"/>
    <property type="match status" value="1"/>
</dbReference>
<dbReference type="SUPFAM" id="SSF53474">
    <property type="entry name" value="alpha/beta-Hydrolases"/>
    <property type="match status" value="1"/>
</dbReference>
<evidence type="ECO:0000313" key="3">
    <source>
        <dbReference type="Proteomes" id="UP000240493"/>
    </source>
</evidence>
<dbReference type="Proteomes" id="UP000240493">
    <property type="component" value="Unassembled WGS sequence"/>
</dbReference>
<dbReference type="InterPro" id="IPR029058">
    <property type="entry name" value="AB_hydrolase_fold"/>
</dbReference>
<feature type="domain" description="AB hydrolase-1" evidence="1">
    <location>
        <begin position="34"/>
        <end position="270"/>
    </location>
</feature>
<dbReference type="EMBL" id="KZ679266">
    <property type="protein sequence ID" value="PTB37946.1"/>
    <property type="molecule type" value="Genomic_DNA"/>
</dbReference>
<dbReference type="InterPro" id="IPR050266">
    <property type="entry name" value="AB_hydrolase_sf"/>
</dbReference>
<dbReference type="OrthoDB" id="2498029at2759"/>
<evidence type="ECO:0000259" key="1">
    <source>
        <dbReference type="Pfam" id="PF00561"/>
    </source>
</evidence>
<reference evidence="2 3" key="1">
    <citation type="submission" date="2016-07" db="EMBL/GenBank/DDBJ databases">
        <title>Multiple horizontal gene transfer events from other fungi enriched the ability of initially mycotrophic Trichoderma (Ascomycota) to feed on dead plant biomass.</title>
        <authorList>
            <consortium name="DOE Joint Genome Institute"/>
            <person name="Aerts A."/>
            <person name="Atanasova L."/>
            <person name="Chenthamara K."/>
            <person name="Zhang J."/>
            <person name="Grujic M."/>
            <person name="Henrissat B."/>
            <person name="Kuo A."/>
            <person name="Salamov A."/>
            <person name="Lipzen A."/>
            <person name="Labutti K."/>
            <person name="Barry K."/>
            <person name="Miao Y."/>
            <person name="Rahimi M.J."/>
            <person name="Shen Q."/>
            <person name="Grigoriev I.V."/>
            <person name="Kubicek C.P."/>
            <person name="Druzhinina I.S."/>
        </authorList>
    </citation>
    <scope>NUCLEOTIDE SEQUENCE [LARGE SCALE GENOMIC DNA]</scope>
    <source>
        <strain evidence="2 3">CBS 433.97</strain>
    </source>
</reference>
<proteinExistence type="predicted"/>
<dbReference type="AlphaFoldDB" id="A0A2T3YZF3"/>